<comment type="cofactor">
    <cofactor evidence="5">
        <name>[4Fe-4S] cluster</name>
        <dbReference type="ChEBI" id="CHEBI:49883"/>
    </cofactor>
    <text evidence="5">Binds 1 [4Fe-4S] cluster. The cluster is coordinated with 3 cysteines and an exchangeable S-adenosyl-L-methionine.</text>
</comment>
<comment type="caution">
    <text evidence="7">The sequence shown here is derived from an EMBL/GenBank/DDBJ whole genome shotgun (WGS) entry which is preliminary data.</text>
</comment>
<dbReference type="SFLD" id="SFLDS00029">
    <property type="entry name" value="Radical_SAM"/>
    <property type="match status" value="1"/>
</dbReference>
<evidence type="ECO:0000256" key="5">
    <source>
        <dbReference type="PIRSR" id="PIRSR004869-50"/>
    </source>
</evidence>
<evidence type="ECO:0000313" key="8">
    <source>
        <dbReference type="Proteomes" id="UP000316925"/>
    </source>
</evidence>
<dbReference type="InterPro" id="IPR040085">
    <property type="entry name" value="MJ0674-like"/>
</dbReference>
<keyword evidence="1 5" id="KW-0949">S-adenosyl-L-methionine</keyword>
<dbReference type="PIRSF" id="PIRSF004869">
    <property type="entry name" value="PflX_prd"/>
    <property type="match status" value="1"/>
</dbReference>
<dbReference type="SUPFAM" id="SSF102114">
    <property type="entry name" value="Radical SAM enzymes"/>
    <property type="match status" value="1"/>
</dbReference>
<name>A0A523YS72_UNCAE</name>
<evidence type="ECO:0000256" key="2">
    <source>
        <dbReference type="ARBA" id="ARBA00022723"/>
    </source>
</evidence>
<dbReference type="Gene3D" id="3.20.20.70">
    <property type="entry name" value="Aldolase class I"/>
    <property type="match status" value="1"/>
</dbReference>
<feature type="binding site" evidence="5">
    <location>
        <position position="91"/>
    </location>
    <ligand>
        <name>[4Fe-4S] cluster</name>
        <dbReference type="ChEBI" id="CHEBI:49883"/>
        <note>4Fe-4S-S-AdoMet</note>
    </ligand>
</feature>
<dbReference type="PANTHER" id="PTHR43075">
    <property type="entry name" value="FORMATE LYASE ACTIVATING ENZYME, PUTATIVE (AFU_ORTHOLOGUE AFUA_2G15630)-RELATED"/>
    <property type="match status" value="1"/>
</dbReference>
<dbReference type="GO" id="GO:0046872">
    <property type="term" value="F:metal ion binding"/>
    <property type="evidence" value="ECO:0007669"/>
    <property type="project" value="UniProtKB-KW"/>
</dbReference>
<dbReference type="InterPro" id="IPR007197">
    <property type="entry name" value="rSAM"/>
</dbReference>
<keyword evidence="4 5" id="KW-0411">Iron-sulfur</keyword>
<dbReference type="GO" id="GO:0051536">
    <property type="term" value="F:iron-sulfur cluster binding"/>
    <property type="evidence" value="ECO:0007669"/>
    <property type="project" value="UniProtKB-KW"/>
</dbReference>
<evidence type="ECO:0000313" key="7">
    <source>
        <dbReference type="EMBL" id="TET94350.1"/>
    </source>
</evidence>
<dbReference type="EMBL" id="SOIJ01000013">
    <property type="protein sequence ID" value="TET94350.1"/>
    <property type="molecule type" value="Genomic_DNA"/>
</dbReference>
<dbReference type="CDD" id="cd01335">
    <property type="entry name" value="Radical_SAM"/>
    <property type="match status" value="1"/>
</dbReference>
<organism evidence="7 8">
    <name type="scientific">Aerophobetes bacterium</name>
    <dbReference type="NCBI Taxonomy" id="2030807"/>
    <lineage>
        <taxon>Bacteria</taxon>
        <taxon>Candidatus Aerophobota</taxon>
    </lineage>
</organism>
<dbReference type="InterPro" id="IPR013785">
    <property type="entry name" value="Aldolase_TIM"/>
</dbReference>
<feature type="non-terminal residue" evidence="7">
    <location>
        <position position="297"/>
    </location>
</feature>
<accession>A0A523YS72</accession>
<evidence type="ECO:0000256" key="4">
    <source>
        <dbReference type="ARBA" id="ARBA00023014"/>
    </source>
</evidence>
<dbReference type="SFLD" id="SFLDG01099">
    <property type="entry name" value="Uncharacterised_Radical_SAM_Su"/>
    <property type="match status" value="1"/>
</dbReference>
<feature type="domain" description="Radical SAM core" evidence="6">
    <location>
        <begin position="83"/>
        <end position="211"/>
    </location>
</feature>
<evidence type="ECO:0000256" key="3">
    <source>
        <dbReference type="ARBA" id="ARBA00023004"/>
    </source>
</evidence>
<feature type="binding site" evidence="5">
    <location>
        <position position="87"/>
    </location>
    <ligand>
        <name>[4Fe-4S] cluster</name>
        <dbReference type="ChEBI" id="CHEBI:49883"/>
        <note>4Fe-4S-S-AdoMet</note>
    </ligand>
</feature>
<dbReference type="GO" id="GO:0003824">
    <property type="term" value="F:catalytic activity"/>
    <property type="evidence" value="ECO:0007669"/>
    <property type="project" value="InterPro"/>
</dbReference>
<dbReference type="InterPro" id="IPR016431">
    <property type="entry name" value="Pyrv-formate_lyase-activ_prd"/>
</dbReference>
<dbReference type="InterPro" id="IPR058240">
    <property type="entry name" value="rSAM_sf"/>
</dbReference>
<evidence type="ECO:0000256" key="1">
    <source>
        <dbReference type="ARBA" id="ARBA00022691"/>
    </source>
</evidence>
<dbReference type="PANTHER" id="PTHR43075:SF1">
    <property type="entry name" value="FORMATE LYASE ACTIVATING ENZYME, PUTATIVE (AFU_ORTHOLOGUE AFUA_2G15630)-RELATED"/>
    <property type="match status" value="1"/>
</dbReference>
<sequence>MDTALGTLNYRNLYQNGELRKRIKKAYKLLENCSLCPRRCGVNRRRGETGFCRSGEKLEVSSFHSHFGEEPPISGCRGSGTIFLAHCNLRCIFCQNYPISHLGNGNKISTQQLSQMMLSLQKRRCHNINLVTPTHFMPQILSGFLQAVERDLNIPLVYNSSGYESVETLKLLEGVVDIYMPDLKYGTREAGEKYSSAPDYFEIAKKAIKEMYRQVGDLRLDKEGIAQRGLLVRHLVLPNGQAGTRKVLAFLAEEISSHTYISIMNQYFPAYEAQEFKELNRRITRQEYQQVLDMAEQ</sequence>
<keyword evidence="2 5" id="KW-0479">Metal-binding</keyword>
<dbReference type="AlphaFoldDB" id="A0A523YS72"/>
<dbReference type="Pfam" id="PF04055">
    <property type="entry name" value="Radical_SAM"/>
    <property type="match status" value="1"/>
</dbReference>
<dbReference type="Proteomes" id="UP000316925">
    <property type="component" value="Unassembled WGS sequence"/>
</dbReference>
<evidence type="ECO:0000259" key="6">
    <source>
        <dbReference type="Pfam" id="PF04055"/>
    </source>
</evidence>
<protein>
    <submittedName>
        <fullName evidence="7">Radical SAM protein</fullName>
    </submittedName>
</protein>
<reference evidence="7 8" key="1">
    <citation type="submission" date="2019-03" db="EMBL/GenBank/DDBJ databases">
        <title>Metabolic potential of uncultured bacteria and archaea associated with petroleum seepage in deep-sea sediments.</title>
        <authorList>
            <person name="Dong X."/>
            <person name="Hubert C."/>
        </authorList>
    </citation>
    <scope>NUCLEOTIDE SEQUENCE [LARGE SCALE GENOMIC DNA]</scope>
    <source>
        <strain evidence="7">E29_bin28</strain>
    </source>
</reference>
<proteinExistence type="predicted"/>
<feature type="binding site" evidence="5">
    <location>
        <position position="94"/>
    </location>
    <ligand>
        <name>[4Fe-4S] cluster</name>
        <dbReference type="ChEBI" id="CHEBI:49883"/>
        <note>4Fe-4S-S-AdoMet</note>
    </ligand>
</feature>
<gene>
    <name evidence="7" type="ORF">E3J33_00230</name>
</gene>
<keyword evidence="3 5" id="KW-0408">Iron</keyword>